<dbReference type="EMBL" id="CP034337">
    <property type="protein sequence ID" value="AZL73434.1"/>
    <property type="molecule type" value="Genomic_DNA"/>
</dbReference>
<evidence type="ECO:0000313" key="2">
    <source>
        <dbReference type="Proteomes" id="UP000272622"/>
    </source>
</evidence>
<name>A0ABN5TEK7_9PSED</name>
<proteinExistence type="predicted"/>
<accession>A0ABN5TEK7</accession>
<gene>
    <name evidence="1" type="ORF">EI693_10180</name>
</gene>
<organism evidence="1 2">
    <name type="scientific">Pseudomonas oryziphila</name>
    <dbReference type="NCBI Taxonomy" id="2894079"/>
    <lineage>
        <taxon>Bacteria</taxon>
        <taxon>Pseudomonadati</taxon>
        <taxon>Pseudomonadota</taxon>
        <taxon>Gammaproteobacteria</taxon>
        <taxon>Pseudomonadales</taxon>
        <taxon>Pseudomonadaceae</taxon>
        <taxon>Pseudomonas</taxon>
    </lineage>
</organism>
<reference evidence="1 2" key="1">
    <citation type="submission" date="2018-12" db="EMBL/GenBank/DDBJ databases">
        <authorList>
            <person name="Li S."/>
            <person name="Yang R."/>
            <person name="Chen G."/>
            <person name="Zou L."/>
            <person name="Zhang C."/>
            <person name="Chen Y."/>
            <person name="Liu Z."/>
            <person name="Li Y."/>
            <person name="Yan Y."/>
            <person name="Huang M."/>
            <person name="Chen T."/>
        </authorList>
    </citation>
    <scope>NUCLEOTIDE SEQUENCE [LARGE SCALE GENOMIC DNA]</scope>
    <source>
        <strain evidence="1 2">2014</strain>
    </source>
</reference>
<dbReference type="Proteomes" id="UP000272622">
    <property type="component" value="Chromosome"/>
</dbReference>
<dbReference type="RefSeq" id="WP_125463569.1">
    <property type="nucleotide sequence ID" value="NZ_CP034337.1"/>
</dbReference>
<keyword evidence="2" id="KW-1185">Reference proteome</keyword>
<sequence length="59" mass="6575">MQKLLLPIAIFVSVIAVGKVCEHYAMDPTLKVGLLCLVAAAIQIGFNRYQRSRQRNTNT</sequence>
<protein>
    <submittedName>
        <fullName evidence="1">Uncharacterized protein</fullName>
    </submittedName>
</protein>
<evidence type="ECO:0000313" key="1">
    <source>
        <dbReference type="EMBL" id="AZL73434.1"/>
    </source>
</evidence>